<proteinExistence type="inferred from homology"/>
<dbReference type="HOGENOM" id="CLU_030903_0_1_6"/>
<keyword evidence="4 8" id="KW-0028">Amino-acid biosynthesis</keyword>
<dbReference type="eggNOG" id="COG0722">
    <property type="taxonomic scope" value="Bacteria"/>
</dbReference>
<keyword evidence="11" id="KW-1185">Reference proteome</keyword>
<name>G3IXV4_METTV</name>
<evidence type="ECO:0000256" key="2">
    <source>
        <dbReference type="ARBA" id="ARBA00004688"/>
    </source>
</evidence>
<dbReference type="NCBIfam" id="NF009396">
    <property type="entry name" value="PRK12756.1"/>
    <property type="match status" value="1"/>
</dbReference>
<dbReference type="PANTHER" id="PTHR21225:SF12">
    <property type="entry name" value="PHOSPHO-2-DEHYDRO-3-DEOXYHEPTONATE ALDOLASE, TYROSINE-INHIBITED"/>
    <property type="match status" value="1"/>
</dbReference>
<evidence type="ECO:0000256" key="6">
    <source>
        <dbReference type="ARBA" id="ARBA00023141"/>
    </source>
</evidence>
<dbReference type="GO" id="GO:0009073">
    <property type="term" value="P:aromatic amino acid family biosynthetic process"/>
    <property type="evidence" value="ECO:0007669"/>
    <property type="project" value="UniProtKB-KW"/>
</dbReference>
<comment type="similarity">
    <text evidence="3 8">Belongs to the class-I DAHP synthase family.</text>
</comment>
<evidence type="ECO:0000256" key="8">
    <source>
        <dbReference type="PIRNR" id="PIRNR001361"/>
    </source>
</evidence>
<dbReference type="PIRSF" id="PIRSF001361">
    <property type="entry name" value="DAHP_synthase"/>
    <property type="match status" value="1"/>
</dbReference>
<dbReference type="FunFam" id="3.20.20.70:FF:000005">
    <property type="entry name" value="Phospho-2-dehydro-3-deoxyheptonate aldolase"/>
    <property type="match status" value="1"/>
</dbReference>
<evidence type="ECO:0000256" key="5">
    <source>
        <dbReference type="ARBA" id="ARBA00022679"/>
    </source>
</evidence>
<dbReference type="EMBL" id="JH109152">
    <property type="protein sequence ID" value="EGW23513.1"/>
    <property type="molecule type" value="Genomic_DNA"/>
</dbReference>
<dbReference type="InterPro" id="IPR013785">
    <property type="entry name" value="Aldolase_TIM"/>
</dbReference>
<dbReference type="AlphaFoldDB" id="G3IXV4"/>
<dbReference type="GO" id="GO:0009423">
    <property type="term" value="P:chorismate biosynthetic process"/>
    <property type="evidence" value="ECO:0007669"/>
    <property type="project" value="UniProtKB-UniPathway"/>
</dbReference>
<dbReference type="InterPro" id="IPR006219">
    <property type="entry name" value="DAHP_synth_1"/>
</dbReference>
<comment type="function">
    <text evidence="1 8">Stereospecific condensation of phosphoenolpyruvate (PEP) and D-erythrose-4-phosphate (E4P) giving rise to 3-deoxy-D-arabino-heptulosonate-7-phosphate (DAHP).</text>
</comment>
<dbReference type="GO" id="GO:0008652">
    <property type="term" value="P:amino acid biosynthetic process"/>
    <property type="evidence" value="ECO:0007669"/>
    <property type="project" value="UniProtKB-KW"/>
</dbReference>
<accession>G3IXV4</accession>
<evidence type="ECO:0000256" key="7">
    <source>
        <dbReference type="ARBA" id="ARBA00047508"/>
    </source>
</evidence>
<sequence length="362" mass="39564">MHTKYNTDDLRICGTKEVIAPVQVHTEMPISEAAAQTTALARQDIHKILTGLDDRLVVVVGPCSIHDPIAAHEYARLLKAVKDELEDDLVIVMRVYFEKPRTTVGWKGLINDPDLDSSFNINKGLRIARRLLLDINEVGVPAATEYLDLITPQYVSDLIAWGAIGARTTESQGHRELASGVSCPIGFKNSTDGTIKIAIDAIGAAMSPHHFISLNKAGHSAIFSTTGNEDVHIILRGGNDRPNYDAVSVEQVAEGLVNAELKPNIMIDFSHANSLKQCQRQLIVGDDVAQQITNGDHRIMGVMIESHLKAGSQKVVDGQPLVYGQSITDACLSWDDTVPLLRELAQAVQKRRTVDTSRSLSR</sequence>
<dbReference type="GO" id="GO:0005737">
    <property type="term" value="C:cytoplasm"/>
    <property type="evidence" value="ECO:0007669"/>
    <property type="project" value="TreeGrafter"/>
</dbReference>
<reference evidence="10 11" key="1">
    <citation type="submission" date="2011-06" db="EMBL/GenBank/DDBJ databases">
        <title>Genomic sequence of Methylobacter tundripaludum SV96.</title>
        <authorList>
            <consortium name="US DOE Joint Genome Institute"/>
            <person name="Lucas S."/>
            <person name="Han J."/>
            <person name="Lapidus A."/>
            <person name="Cheng J.-F."/>
            <person name="Goodwin L."/>
            <person name="Pitluck S."/>
            <person name="Held B."/>
            <person name="Detter J.C."/>
            <person name="Han C."/>
            <person name="Tapia R."/>
            <person name="Land M."/>
            <person name="Hauser L."/>
            <person name="Kyrpides N."/>
            <person name="Ivanova N."/>
            <person name="Ovchinnikova G."/>
            <person name="Pagani I."/>
            <person name="Klotz M.G."/>
            <person name="Dispirito A.A."/>
            <person name="Murrell J.C."/>
            <person name="Dunfield P."/>
            <person name="Kalyuzhnaya M.G."/>
            <person name="Svenning M."/>
            <person name="Trotsenko Y.A."/>
            <person name="Stein L.Y."/>
            <person name="Woyke T."/>
        </authorList>
    </citation>
    <scope>NUCLEOTIDE SEQUENCE [LARGE SCALE GENOMIC DNA]</scope>
    <source>
        <strain evidence="11">ATCC BAA-1195 / DSM 17260 / SV96</strain>
    </source>
</reference>
<dbReference type="RefSeq" id="WP_006891741.1">
    <property type="nucleotide sequence ID" value="NZ_JH109152.1"/>
</dbReference>
<dbReference type="InterPro" id="IPR006218">
    <property type="entry name" value="DAHP1/KDSA"/>
</dbReference>
<evidence type="ECO:0000256" key="1">
    <source>
        <dbReference type="ARBA" id="ARBA00003726"/>
    </source>
</evidence>
<dbReference type="STRING" id="697282.Mettu_2369"/>
<protein>
    <recommendedName>
        <fullName evidence="8">Phospho-2-dehydro-3-deoxyheptonate aldolase</fullName>
        <ecNumber evidence="8">2.5.1.54</ecNumber>
    </recommendedName>
</protein>
<evidence type="ECO:0000313" key="11">
    <source>
        <dbReference type="Proteomes" id="UP000004664"/>
    </source>
</evidence>
<keyword evidence="5 8" id="KW-0808">Transferase</keyword>
<keyword evidence="6 8" id="KW-0057">Aromatic amino acid biosynthesis</keyword>
<comment type="catalytic activity">
    <reaction evidence="7 8">
        <text>D-erythrose 4-phosphate + phosphoenolpyruvate + H2O = 7-phospho-2-dehydro-3-deoxy-D-arabino-heptonate + phosphate</text>
        <dbReference type="Rhea" id="RHEA:14717"/>
        <dbReference type="ChEBI" id="CHEBI:15377"/>
        <dbReference type="ChEBI" id="CHEBI:16897"/>
        <dbReference type="ChEBI" id="CHEBI:43474"/>
        <dbReference type="ChEBI" id="CHEBI:58394"/>
        <dbReference type="ChEBI" id="CHEBI:58702"/>
        <dbReference type="EC" id="2.5.1.54"/>
    </reaction>
</comment>
<dbReference type="EC" id="2.5.1.54" evidence="8"/>
<evidence type="ECO:0000256" key="4">
    <source>
        <dbReference type="ARBA" id="ARBA00022605"/>
    </source>
</evidence>
<dbReference type="PANTHER" id="PTHR21225">
    <property type="entry name" value="PHOSPHO-2-DEHYDRO-3-DEOXYHEPTONATE ALDOLASE DAHP SYNTHETASE"/>
    <property type="match status" value="1"/>
</dbReference>
<dbReference type="NCBIfam" id="TIGR00034">
    <property type="entry name" value="aroFGH"/>
    <property type="match status" value="1"/>
</dbReference>
<organism evidence="10 11">
    <name type="scientific">Methylobacter tundripaludum (strain ATCC BAA-1195 / DSM 17260 / SV96)</name>
    <dbReference type="NCBI Taxonomy" id="697282"/>
    <lineage>
        <taxon>Bacteria</taxon>
        <taxon>Pseudomonadati</taxon>
        <taxon>Pseudomonadota</taxon>
        <taxon>Gammaproteobacteria</taxon>
        <taxon>Methylococcales</taxon>
        <taxon>Methylococcaceae</taxon>
        <taxon>Methylobacter</taxon>
    </lineage>
</organism>
<feature type="domain" description="DAHP synthetase I/KDSA" evidence="9">
    <location>
        <begin position="42"/>
        <end position="339"/>
    </location>
</feature>
<dbReference type="Proteomes" id="UP000004664">
    <property type="component" value="Unassembled WGS sequence"/>
</dbReference>
<evidence type="ECO:0000313" key="10">
    <source>
        <dbReference type="EMBL" id="EGW23513.1"/>
    </source>
</evidence>
<dbReference type="GO" id="GO:0003849">
    <property type="term" value="F:3-deoxy-7-phosphoheptulonate synthase activity"/>
    <property type="evidence" value="ECO:0007669"/>
    <property type="project" value="UniProtKB-EC"/>
</dbReference>
<dbReference type="Gene3D" id="3.20.20.70">
    <property type="entry name" value="Aldolase class I"/>
    <property type="match status" value="1"/>
</dbReference>
<dbReference type="Pfam" id="PF00793">
    <property type="entry name" value="DAHP_synth_1"/>
    <property type="match status" value="1"/>
</dbReference>
<dbReference type="OrthoDB" id="9807331at2"/>
<evidence type="ECO:0000259" key="9">
    <source>
        <dbReference type="Pfam" id="PF00793"/>
    </source>
</evidence>
<comment type="pathway">
    <text evidence="2 8">Metabolic intermediate biosynthesis; chorismate biosynthesis; chorismate from D-erythrose 4-phosphate and phosphoenolpyruvate: step 1/7.</text>
</comment>
<evidence type="ECO:0000256" key="3">
    <source>
        <dbReference type="ARBA" id="ARBA00007985"/>
    </source>
</evidence>
<dbReference type="UniPathway" id="UPA00053">
    <property type="reaction ID" value="UER00084"/>
</dbReference>
<dbReference type="NCBIfam" id="NF009395">
    <property type="entry name" value="PRK12755.1"/>
    <property type="match status" value="1"/>
</dbReference>
<dbReference type="SUPFAM" id="SSF51569">
    <property type="entry name" value="Aldolase"/>
    <property type="match status" value="1"/>
</dbReference>
<dbReference type="GO" id="GO:0042802">
    <property type="term" value="F:identical protein binding"/>
    <property type="evidence" value="ECO:0007669"/>
    <property type="project" value="UniProtKB-ARBA"/>
</dbReference>
<gene>
    <name evidence="10" type="ORF">Mettu_2369</name>
</gene>